<dbReference type="PANTHER" id="PTHR37694:SF1">
    <property type="entry name" value="SLR8022 PROTEIN"/>
    <property type="match status" value="1"/>
</dbReference>
<dbReference type="InterPro" id="IPR013096">
    <property type="entry name" value="Cupin_2"/>
</dbReference>
<evidence type="ECO:0000259" key="1">
    <source>
        <dbReference type="Pfam" id="PF07883"/>
    </source>
</evidence>
<evidence type="ECO:0000313" key="3">
    <source>
        <dbReference type="Proteomes" id="UP000288096"/>
    </source>
</evidence>
<gene>
    <name evidence="2" type="ORF">DENIS_0328</name>
</gene>
<feature type="domain" description="Cupin type-2" evidence="1">
    <location>
        <begin position="42"/>
        <end position="108"/>
    </location>
</feature>
<protein>
    <submittedName>
        <fullName evidence="2">Cupin</fullName>
    </submittedName>
</protein>
<sequence>MELLNLENYLREGLSTEGLIEYQAGSVVSKTVIKKTAGTVTLFAFDKGEGLSEHTAPFDAMVCILDGKAGITVSGKEYHLNKGEMIIMPAGEPHALRASERFKMMLVMIRE</sequence>
<dbReference type="PANTHER" id="PTHR37694">
    <property type="entry name" value="SLR8022 PROTEIN"/>
    <property type="match status" value="1"/>
</dbReference>
<dbReference type="AlphaFoldDB" id="A0A401FR01"/>
<evidence type="ECO:0000313" key="2">
    <source>
        <dbReference type="EMBL" id="GBC59389.1"/>
    </source>
</evidence>
<keyword evidence="3" id="KW-1185">Reference proteome</keyword>
<reference evidence="3" key="1">
    <citation type="submission" date="2017-11" db="EMBL/GenBank/DDBJ databases">
        <authorList>
            <person name="Watanabe M."/>
            <person name="Kojima H."/>
        </authorList>
    </citation>
    <scope>NUCLEOTIDE SEQUENCE [LARGE SCALE GENOMIC DNA]</scope>
    <source>
        <strain evidence="3">Tokyo 01</strain>
    </source>
</reference>
<proteinExistence type="predicted"/>
<dbReference type="RefSeq" id="WP_208022493.1">
    <property type="nucleotide sequence ID" value="NZ_BEXT01000001.1"/>
</dbReference>
<comment type="caution">
    <text evidence="2">The sequence shown here is derived from an EMBL/GenBank/DDBJ whole genome shotgun (WGS) entry which is preliminary data.</text>
</comment>
<organism evidence="2 3">
    <name type="scientific">Desulfonema ishimotonii</name>
    <dbReference type="NCBI Taxonomy" id="45657"/>
    <lineage>
        <taxon>Bacteria</taxon>
        <taxon>Pseudomonadati</taxon>
        <taxon>Thermodesulfobacteriota</taxon>
        <taxon>Desulfobacteria</taxon>
        <taxon>Desulfobacterales</taxon>
        <taxon>Desulfococcaceae</taxon>
        <taxon>Desulfonema</taxon>
    </lineage>
</organism>
<dbReference type="Gene3D" id="2.60.120.10">
    <property type="entry name" value="Jelly Rolls"/>
    <property type="match status" value="1"/>
</dbReference>
<dbReference type="CDD" id="cd02230">
    <property type="entry name" value="cupin_HP0902-like"/>
    <property type="match status" value="1"/>
</dbReference>
<name>A0A401FR01_9BACT</name>
<dbReference type="SUPFAM" id="SSF51182">
    <property type="entry name" value="RmlC-like cupins"/>
    <property type="match status" value="1"/>
</dbReference>
<accession>A0A401FR01</accession>
<dbReference type="EMBL" id="BEXT01000001">
    <property type="protein sequence ID" value="GBC59389.1"/>
    <property type="molecule type" value="Genomic_DNA"/>
</dbReference>
<dbReference type="Pfam" id="PF07883">
    <property type="entry name" value="Cupin_2"/>
    <property type="match status" value="1"/>
</dbReference>
<dbReference type="InterPro" id="IPR014710">
    <property type="entry name" value="RmlC-like_jellyroll"/>
</dbReference>
<dbReference type="InterPro" id="IPR011051">
    <property type="entry name" value="RmlC_Cupin_sf"/>
</dbReference>
<reference evidence="3" key="2">
    <citation type="submission" date="2019-01" db="EMBL/GenBank/DDBJ databases">
        <title>Genome sequence of Desulfonema ishimotonii strain Tokyo 01.</title>
        <authorList>
            <person name="Fukui M."/>
        </authorList>
    </citation>
    <scope>NUCLEOTIDE SEQUENCE [LARGE SCALE GENOMIC DNA]</scope>
    <source>
        <strain evidence="3">Tokyo 01</strain>
    </source>
</reference>
<dbReference type="Proteomes" id="UP000288096">
    <property type="component" value="Unassembled WGS sequence"/>
</dbReference>